<name>A0AAE1PZR2_9EUCA</name>
<keyword evidence="4" id="KW-1185">Reference proteome</keyword>
<evidence type="ECO:0000256" key="1">
    <source>
        <dbReference type="SAM" id="MobiDB-lite"/>
    </source>
</evidence>
<evidence type="ECO:0000313" key="4">
    <source>
        <dbReference type="Proteomes" id="UP001292094"/>
    </source>
</evidence>
<accession>A0AAE1PZR2</accession>
<comment type="caution">
    <text evidence="3">The sequence shown here is derived from an EMBL/GenBank/DDBJ whole genome shotgun (WGS) entry which is preliminary data.</text>
</comment>
<keyword evidence="2" id="KW-0812">Transmembrane</keyword>
<feature type="region of interest" description="Disordered" evidence="1">
    <location>
        <begin position="87"/>
        <end position="129"/>
    </location>
</feature>
<dbReference type="EMBL" id="JAWZYT010000994">
    <property type="protein sequence ID" value="KAK4316709.1"/>
    <property type="molecule type" value="Genomic_DNA"/>
</dbReference>
<proteinExistence type="predicted"/>
<reference evidence="3" key="1">
    <citation type="submission" date="2023-11" db="EMBL/GenBank/DDBJ databases">
        <title>Genome assemblies of two species of porcelain crab, Petrolisthes cinctipes and Petrolisthes manimaculis (Anomura: Porcellanidae).</title>
        <authorList>
            <person name="Angst P."/>
        </authorList>
    </citation>
    <scope>NUCLEOTIDE SEQUENCE</scope>
    <source>
        <strain evidence="3">PB745_02</strain>
        <tissue evidence="3">Gill</tissue>
    </source>
</reference>
<keyword evidence="2" id="KW-0472">Membrane</keyword>
<gene>
    <name evidence="3" type="ORF">Pmani_012155</name>
</gene>
<organism evidence="3 4">
    <name type="scientific">Petrolisthes manimaculis</name>
    <dbReference type="NCBI Taxonomy" id="1843537"/>
    <lineage>
        <taxon>Eukaryota</taxon>
        <taxon>Metazoa</taxon>
        <taxon>Ecdysozoa</taxon>
        <taxon>Arthropoda</taxon>
        <taxon>Crustacea</taxon>
        <taxon>Multicrustacea</taxon>
        <taxon>Malacostraca</taxon>
        <taxon>Eumalacostraca</taxon>
        <taxon>Eucarida</taxon>
        <taxon>Decapoda</taxon>
        <taxon>Pleocyemata</taxon>
        <taxon>Anomura</taxon>
        <taxon>Galatheoidea</taxon>
        <taxon>Porcellanidae</taxon>
        <taxon>Petrolisthes</taxon>
    </lineage>
</organism>
<protein>
    <submittedName>
        <fullName evidence="3">Uncharacterized protein</fullName>
    </submittedName>
</protein>
<dbReference type="AlphaFoldDB" id="A0AAE1PZR2"/>
<feature type="compositionally biased region" description="Polar residues" evidence="1">
    <location>
        <begin position="87"/>
        <end position="106"/>
    </location>
</feature>
<evidence type="ECO:0000313" key="3">
    <source>
        <dbReference type="EMBL" id="KAK4316709.1"/>
    </source>
</evidence>
<evidence type="ECO:0000256" key="2">
    <source>
        <dbReference type="SAM" id="Phobius"/>
    </source>
</evidence>
<sequence>MTLQNLEVMSSTAVPDLAVSSGPAEPPIEEEGSVAVLAILAALAVLCVASALAYVLYRYFRKRSVHSMNFDNPVYKKTTTEDGFTLAGQQRSNCPRPTASQPQYQHRQYGVMSPEDSLEPLTNGSSNFV</sequence>
<feature type="transmembrane region" description="Helical" evidence="2">
    <location>
        <begin position="34"/>
        <end position="57"/>
    </location>
</feature>
<feature type="compositionally biased region" description="Polar residues" evidence="1">
    <location>
        <begin position="120"/>
        <end position="129"/>
    </location>
</feature>
<keyword evidence="2" id="KW-1133">Transmembrane helix</keyword>
<dbReference type="Proteomes" id="UP001292094">
    <property type="component" value="Unassembled WGS sequence"/>
</dbReference>